<dbReference type="Pfam" id="PF20280">
    <property type="entry name" value="CTD4"/>
    <property type="match status" value="1"/>
</dbReference>
<name>A0A1D9PCN2_9FLAO</name>
<organism evidence="2 3">
    <name type="scientific">Flavobacterium commune</name>
    <dbReference type="NCBI Taxonomy" id="1306519"/>
    <lineage>
        <taxon>Bacteria</taxon>
        <taxon>Pseudomonadati</taxon>
        <taxon>Bacteroidota</taxon>
        <taxon>Flavobacteriia</taxon>
        <taxon>Flavobacteriales</taxon>
        <taxon>Flavobacteriaceae</taxon>
        <taxon>Flavobacterium</taxon>
    </lineage>
</organism>
<keyword evidence="3" id="KW-1185">Reference proteome</keyword>
<feature type="domain" description="ABC-three component systems C-terminal" evidence="1">
    <location>
        <begin position="200"/>
        <end position="411"/>
    </location>
</feature>
<evidence type="ECO:0000259" key="1">
    <source>
        <dbReference type="Pfam" id="PF20280"/>
    </source>
</evidence>
<dbReference type="InterPro" id="IPR046916">
    <property type="entry name" value="ABC-3C_CTD4"/>
</dbReference>
<dbReference type="Proteomes" id="UP000178198">
    <property type="component" value="Chromosome"/>
</dbReference>
<dbReference type="SUPFAM" id="SSF50494">
    <property type="entry name" value="Trypsin-like serine proteases"/>
    <property type="match status" value="1"/>
</dbReference>
<dbReference type="AlphaFoldDB" id="A0A1D9PCN2"/>
<dbReference type="KEGG" id="fcm:BIW12_13385"/>
<dbReference type="Pfam" id="PF13365">
    <property type="entry name" value="Trypsin_2"/>
    <property type="match status" value="1"/>
</dbReference>
<gene>
    <name evidence="2" type="ORF">BIW12_13385</name>
</gene>
<dbReference type="Gene3D" id="2.40.10.10">
    <property type="entry name" value="Trypsin-like serine proteases"/>
    <property type="match status" value="1"/>
</dbReference>
<evidence type="ECO:0000313" key="3">
    <source>
        <dbReference type="Proteomes" id="UP000178198"/>
    </source>
</evidence>
<sequence>MLSFWRLNHYKYFMRDELQFFTVKVANGSGCLFQPLNSEYSYILTAKHVIEGVESIEIIRQWIQEDGTKVENQLEILDTPYIHSSPDKDAAIIKVNKIDGIESLLRSDLNSVEKENWYLCGHPDSRENNGFSYRKNKLKIENPVELYIEGEIERNVNHSEVVGQSGGGIIKPEGSCFLLAGIQKKMAVEDEEETLSRIHFAPLSFFDEIIEENKENLSPLFPPYIGTFSVLLQEIFPFPNLIIKQELIRNTLLAISQKICDGADMDKIFKENGLQFLVDGTPSHIRYHKSLWKSLLEFFTIIKLYEETVDVNDLASINKKRKILIVDTDMWTKKLEDIYKSDLSQIEKGGTIVICATNESETNKTEISSEELVILDISTPIDKMNISNTVEDPFNDLRLVNIFKFQHHIINSTLQLANINGTNSKTKIKELTDGII</sequence>
<reference evidence="2 3" key="1">
    <citation type="submission" date="2016-10" db="EMBL/GenBank/DDBJ databases">
        <title>Complete Genome Sequence of Flavobacterium sp. PK15.</title>
        <authorList>
            <person name="Ekwe A."/>
            <person name="Kim S.B."/>
        </authorList>
    </citation>
    <scope>NUCLEOTIDE SEQUENCE [LARGE SCALE GENOMIC DNA]</scope>
    <source>
        <strain evidence="2 3">PK15</strain>
    </source>
</reference>
<dbReference type="InterPro" id="IPR043504">
    <property type="entry name" value="Peptidase_S1_PA_chymotrypsin"/>
</dbReference>
<dbReference type="EMBL" id="CP017774">
    <property type="protein sequence ID" value="APA00337.1"/>
    <property type="molecule type" value="Genomic_DNA"/>
</dbReference>
<accession>A0A1D9PCN2</accession>
<evidence type="ECO:0000313" key="2">
    <source>
        <dbReference type="EMBL" id="APA00337.1"/>
    </source>
</evidence>
<dbReference type="OrthoDB" id="623545at2"/>
<proteinExistence type="predicted"/>
<dbReference type="InterPro" id="IPR009003">
    <property type="entry name" value="Peptidase_S1_PA"/>
</dbReference>
<dbReference type="STRING" id="1306519.BIW12_13385"/>
<protein>
    <recommendedName>
        <fullName evidence="1">ABC-three component systems C-terminal domain-containing protein</fullName>
    </recommendedName>
</protein>